<gene>
    <name evidence="5" type="ORF">G127AT_04225</name>
</gene>
<keyword evidence="6" id="KW-1185">Reference proteome</keyword>
<dbReference type="PANTHER" id="PTHR12526:SF635">
    <property type="entry name" value="GLYCOSYL TRANSFERASE GROUP 1"/>
    <property type="match status" value="1"/>
</dbReference>
<dbReference type="RefSeq" id="WP_210900246.1">
    <property type="nucleotide sequence ID" value="NZ_CP071696.1"/>
</dbReference>
<dbReference type="PANTHER" id="PTHR12526">
    <property type="entry name" value="GLYCOSYLTRANSFERASE"/>
    <property type="match status" value="1"/>
</dbReference>
<dbReference type="InterPro" id="IPR001296">
    <property type="entry name" value="Glyco_trans_1"/>
</dbReference>
<keyword evidence="1" id="KW-0328">Glycosyltransferase</keyword>
<protein>
    <submittedName>
        <fullName evidence="5">Glycosyltransferase</fullName>
    </submittedName>
</protein>
<organism evidence="5 6">
    <name type="scientific">Agromyces archimandritae</name>
    <dbReference type="NCBI Taxonomy" id="2781962"/>
    <lineage>
        <taxon>Bacteria</taxon>
        <taxon>Bacillati</taxon>
        <taxon>Actinomycetota</taxon>
        <taxon>Actinomycetes</taxon>
        <taxon>Micrococcales</taxon>
        <taxon>Microbacteriaceae</taxon>
        <taxon>Agromyces</taxon>
    </lineage>
</organism>
<evidence type="ECO:0000259" key="4">
    <source>
        <dbReference type="Pfam" id="PF13439"/>
    </source>
</evidence>
<feature type="domain" description="Glycosyl transferase family 1" evidence="3">
    <location>
        <begin position="190"/>
        <end position="344"/>
    </location>
</feature>
<dbReference type="Pfam" id="PF00534">
    <property type="entry name" value="Glycos_transf_1"/>
    <property type="match status" value="1"/>
</dbReference>
<evidence type="ECO:0000313" key="5">
    <source>
        <dbReference type="EMBL" id="QTX05430.1"/>
    </source>
</evidence>
<evidence type="ECO:0000259" key="3">
    <source>
        <dbReference type="Pfam" id="PF00534"/>
    </source>
</evidence>
<dbReference type="KEGG" id="aarc:G127AT_04225"/>
<keyword evidence="2" id="KW-0808">Transferase</keyword>
<evidence type="ECO:0000313" key="6">
    <source>
        <dbReference type="Proteomes" id="UP000671914"/>
    </source>
</evidence>
<dbReference type="InterPro" id="IPR028098">
    <property type="entry name" value="Glyco_trans_4-like_N"/>
</dbReference>
<dbReference type="SUPFAM" id="SSF53756">
    <property type="entry name" value="UDP-Glycosyltransferase/glycogen phosphorylase"/>
    <property type="match status" value="1"/>
</dbReference>
<dbReference type="Proteomes" id="UP000671914">
    <property type="component" value="Chromosome"/>
</dbReference>
<sequence length="373" mass="39432">MRVLHVIRGVARLDGGPSETIRGLLPALRRLGIDARLATTDTGLDRHADADILAWPGAVFASSSGRSPLERLRNSSRILRSEVEAADLVHVHGTHTVHGSLGLAHAHRRNRPVILQPHGSLGAYQLARHAWRKHAYRATVDRTALSAARHVIASSERERDDILQALPDSTVHLVPLGVDPSLFELPIAPRREPLMCFVGRIAAKKRVDLLLGALAELSPPTRLVIAGTVSGDQRVDLAGLAARLGIQDRVEFIGPVDAAGRARLLGRSSVFVLPSEDESFGVAAAEAMAAGCAVAVTSEVGLAASAASAGAVATIDPMSSAIAEAILPLLNDESARLAVAERGRAYAREHFAWDLAARRTLASYLATLSGAPA</sequence>
<reference evidence="5" key="1">
    <citation type="submission" date="2021-03" db="EMBL/GenBank/DDBJ databases">
        <title>Agromyces archimandritus sp. nov., isolated from the cockroach Archimandrita tessellata.</title>
        <authorList>
            <person name="Guzman J."/>
            <person name="Ortuzar M."/>
            <person name="Poehlein A."/>
            <person name="Daniel R."/>
            <person name="Trujillo M."/>
            <person name="Vilcinskas A."/>
        </authorList>
    </citation>
    <scope>NUCLEOTIDE SEQUENCE</scope>
    <source>
        <strain evidence="5">G127AT</strain>
    </source>
</reference>
<evidence type="ECO:0000256" key="1">
    <source>
        <dbReference type="ARBA" id="ARBA00022676"/>
    </source>
</evidence>
<dbReference type="EMBL" id="CP071696">
    <property type="protein sequence ID" value="QTX05430.1"/>
    <property type="molecule type" value="Genomic_DNA"/>
</dbReference>
<dbReference type="Gene3D" id="3.40.50.2000">
    <property type="entry name" value="Glycogen Phosphorylase B"/>
    <property type="match status" value="2"/>
</dbReference>
<dbReference type="AlphaFoldDB" id="A0A975FN04"/>
<name>A0A975FN04_9MICO</name>
<dbReference type="GO" id="GO:0016757">
    <property type="term" value="F:glycosyltransferase activity"/>
    <property type="evidence" value="ECO:0007669"/>
    <property type="project" value="UniProtKB-KW"/>
</dbReference>
<feature type="domain" description="Glycosyltransferase subfamily 4-like N-terminal" evidence="4">
    <location>
        <begin position="15"/>
        <end position="181"/>
    </location>
</feature>
<evidence type="ECO:0000256" key="2">
    <source>
        <dbReference type="ARBA" id="ARBA00022679"/>
    </source>
</evidence>
<accession>A0A975FN04</accession>
<proteinExistence type="predicted"/>
<dbReference type="Pfam" id="PF13439">
    <property type="entry name" value="Glyco_transf_4"/>
    <property type="match status" value="1"/>
</dbReference>